<dbReference type="Pfam" id="PF00145">
    <property type="entry name" value="DNA_methylase"/>
    <property type="match status" value="1"/>
</dbReference>
<accession>A0A1Y2HJ19</accession>
<evidence type="ECO:0000313" key="6">
    <source>
        <dbReference type="EMBL" id="ORZ34539.1"/>
    </source>
</evidence>
<gene>
    <name evidence="6" type="ORF">BCR44DRAFT_1146971</name>
</gene>
<protein>
    <recommendedName>
        <fullName evidence="1">DNA (cytosine-5-)-methyltransferase</fullName>
        <ecNumber evidence="1">2.1.1.37</ecNumber>
    </recommendedName>
</protein>
<dbReference type="InterPro" id="IPR050390">
    <property type="entry name" value="C5-Methyltransferase"/>
</dbReference>
<dbReference type="AlphaFoldDB" id="A0A1Y2HJ19"/>
<evidence type="ECO:0000256" key="5">
    <source>
        <dbReference type="SAM" id="MobiDB-lite"/>
    </source>
</evidence>
<keyword evidence="3" id="KW-0808">Transferase</keyword>
<dbReference type="GO" id="GO:0044027">
    <property type="term" value="P:negative regulation of gene expression via chromosomal CpG island methylation"/>
    <property type="evidence" value="ECO:0007669"/>
    <property type="project" value="TreeGrafter"/>
</dbReference>
<organism evidence="6 7">
    <name type="scientific">Catenaria anguillulae PL171</name>
    <dbReference type="NCBI Taxonomy" id="765915"/>
    <lineage>
        <taxon>Eukaryota</taxon>
        <taxon>Fungi</taxon>
        <taxon>Fungi incertae sedis</taxon>
        <taxon>Blastocladiomycota</taxon>
        <taxon>Blastocladiomycetes</taxon>
        <taxon>Blastocladiales</taxon>
        <taxon>Catenariaceae</taxon>
        <taxon>Catenaria</taxon>
    </lineage>
</organism>
<dbReference type="STRING" id="765915.A0A1Y2HJ19"/>
<dbReference type="OrthoDB" id="5376140at2759"/>
<dbReference type="PANTHER" id="PTHR10629">
    <property type="entry name" value="CYTOSINE-SPECIFIC METHYLTRANSFERASE"/>
    <property type="match status" value="1"/>
</dbReference>
<comment type="caution">
    <text evidence="6">The sequence shown here is derived from an EMBL/GenBank/DDBJ whole genome shotgun (WGS) entry which is preliminary data.</text>
</comment>
<sequence length="388" mass="43217">MAIEEYCGQRKVKKTKGRGPSTSTSSQVPKPGAVDMLYSGLPGHDAKNGLVAVALSFVEVYRPKVLLLELSGSQDDDEFPGDSAAILKFVVRLLVTLGYQATWTIAQAGSFGCPQNRRRPLVLATLPHIKLTSWPTATHLFTKHSIAIRAGNNDLDELWRRIHWFRSTTAALFPPSTVSDITDDLPAFDWQSPNEIMKHPPAKLAKLRSPAASDDAGPVPQVVAVHPKSRTIASCGPKKPVYATEPRSELQRLLRRIQHPSTKKDRRLRSRVYDWLGIETHFTAPSDEIHEYRAARAFAKPVLNHVNRTYSADVVERVCNVSRDKAPFDFRVLPKALVVGHGKGGSRARMAGWMQWGSWRRLLQIRILRASSGYDYFGSCFASTLSRS</sequence>
<dbReference type="EC" id="2.1.1.37" evidence="1"/>
<dbReference type="GO" id="GO:0003886">
    <property type="term" value="F:DNA (cytosine-5-)-methyltransferase activity"/>
    <property type="evidence" value="ECO:0007669"/>
    <property type="project" value="UniProtKB-EC"/>
</dbReference>
<dbReference type="Gene3D" id="3.40.50.150">
    <property type="entry name" value="Vaccinia Virus protein VP39"/>
    <property type="match status" value="1"/>
</dbReference>
<dbReference type="PANTHER" id="PTHR10629:SF52">
    <property type="entry name" value="DNA (CYTOSINE-5)-METHYLTRANSFERASE 1"/>
    <property type="match status" value="1"/>
</dbReference>
<evidence type="ECO:0000256" key="2">
    <source>
        <dbReference type="ARBA" id="ARBA00022603"/>
    </source>
</evidence>
<dbReference type="GO" id="GO:0005634">
    <property type="term" value="C:nucleus"/>
    <property type="evidence" value="ECO:0007669"/>
    <property type="project" value="TreeGrafter"/>
</dbReference>
<proteinExistence type="predicted"/>
<dbReference type="GO" id="GO:0003677">
    <property type="term" value="F:DNA binding"/>
    <property type="evidence" value="ECO:0007669"/>
    <property type="project" value="TreeGrafter"/>
</dbReference>
<keyword evidence="2" id="KW-0489">Methyltransferase</keyword>
<evidence type="ECO:0000256" key="1">
    <source>
        <dbReference type="ARBA" id="ARBA00011975"/>
    </source>
</evidence>
<feature type="region of interest" description="Disordered" evidence="5">
    <location>
        <begin position="10"/>
        <end position="30"/>
    </location>
</feature>
<name>A0A1Y2HJ19_9FUNG</name>
<dbReference type="EMBL" id="MCFL01000027">
    <property type="protein sequence ID" value="ORZ34539.1"/>
    <property type="molecule type" value="Genomic_DNA"/>
</dbReference>
<evidence type="ECO:0000256" key="3">
    <source>
        <dbReference type="ARBA" id="ARBA00022679"/>
    </source>
</evidence>
<dbReference type="SUPFAM" id="SSF53335">
    <property type="entry name" value="S-adenosyl-L-methionine-dependent methyltransferases"/>
    <property type="match status" value="1"/>
</dbReference>
<evidence type="ECO:0000313" key="7">
    <source>
        <dbReference type="Proteomes" id="UP000193411"/>
    </source>
</evidence>
<dbReference type="InterPro" id="IPR029063">
    <property type="entry name" value="SAM-dependent_MTases_sf"/>
</dbReference>
<evidence type="ECO:0000256" key="4">
    <source>
        <dbReference type="ARBA" id="ARBA00022691"/>
    </source>
</evidence>
<keyword evidence="7" id="KW-1185">Reference proteome</keyword>
<reference evidence="6 7" key="1">
    <citation type="submission" date="2016-07" db="EMBL/GenBank/DDBJ databases">
        <title>Pervasive Adenine N6-methylation of Active Genes in Fungi.</title>
        <authorList>
            <consortium name="DOE Joint Genome Institute"/>
            <person name="Mondo S.J."/>
            <person name="Dannebaum R.O."/>
            <person name="Kuo R.C."/>
            <person name="Labutti K."/>
            <person name="Haridas S."/>
            <person name="Kuo A."/>
            <person name="Salamov A."/>
            <person name="Ahrendt S.R."/>
            <person name="Lipzen A."/>
            <person name="Sullivan W."/>
            <person name="Andreopoulos W.B."/>
            <person name="Clum A."/>
            <person name="Lindquist E."/>
            <person name="Daum C."/>
            <person name="Ramamoorthy G.K."/>
            <person name="Gryganskyi A."/>
            <person name="Culley D."/>
            <person name="Magnuson J.K."/>
            <person name="James T.Y."/>
            <person name="O'Malley M.A."/>
            <person name="Stajich J.E."/>
            <person name="Spatafora J.W."/>
            <person name="Visel A."/>
            <person name="Grigoriev I.V."/>
        </authorList>
    </citation>
    <scope>NUCLEOTIDE SEQUENCE [LARGE SCALE GENOMIC DNA]</scope>
    <source>
        <strain evidence="6 7">PL171</strain>
    </source>
</reference>
<keyword evidence="4" id="KW-0949">S-adenosyl-L-methionine</keyword>
<dbReference type="GO" id="GO:0032259">
    <property type="term" value="P:methylation"/>
    <property type="evidence" value="ECO:0007669"/>
    <property type="project" value="UniProtKB-KW"/>
</dbReference>
<dbReference type="Proteomes" id="UP000193411">
    <property type="component" value="Unassembled WGS sequence"/>
</dbReference>
<dbReference type="InterPro" id="IPR001525">
    <property type="entry name" value="C5_MeTfrase"/>
</dbReference>